<feature type="domain" description="PRTase-CE" evidence="1">
    <location>
        <begin position="51"/>
        <end position="277"/>
    </location>
</feature>
<evidence type="ECO:0000313" key="3">
    <source>
        <dbReference type="Proteomes" id="UP001225933"/>
    </source>
</evidence>
<name>A0AAJ1VIS6_9FLAO</name>
<gene>
    <name evidence="2" type="ORF">QX233_00835</name>
</gene>
<organism evidence="2 3">
    <name type="scientific">Chryseobacterium gambrini</name>
    <dbReference type="NCBI Taxonomy" id="373672"/>
    <lineage>
        <taxon>Bacteria</taxon>
        <taxon>Pseudomonadati</taxon>
        <taxon>Bacteroidota</taxon>
        <taxon>Flavobacteriia</taxon>
        <taxon>Flavobacteriales</taxon>
        <taxon>Weeksellaceae</taxon>
        <taxon>Chryseobacterium group</taxon>
        <taxon>Chryseobacterium</taxon>
    </lineage>
</organism>
<evidence type="ECO:0000313" key="2">
    <source>
        <dbReference type="EMBL" id="MDN4010996.1"/>
    </source>
</evidence>
<dbReference type="Proteomes" id="UP001225933">
    <property type="component" value="Unassembled WGS sequence"/>
</dbReference>
<proteinExistence type="predicted"/>
<dbReference type="RefSeq" id="WP_214589444.1">
    <property type="nucleotide sequence ID" value="NZ_JAUHGV010000001.1"/>
</dbReference>
<dbReference type="Pfam" id="PF24390">
    <property type="entry name" value="PRTase-CE"/>
    <property type="match status" value="1"/>
</dbReference>
<protein>
    <recommendedName>
        <fullName evidence="1">PRTase-CE domain-containing protein</fullName>
    </recommendedName>
</protein>
<comment type="caution">
    <text evidence="2">The sequence shown here is derived from an EMBL/GenBank/DDBJ whole genome shotgun (WGS) entry which is preliminary data.</text>
</comment>
<sequence length="278" mass="32685">MDKKVGLQFVMQLKKIFEEKNWSNYESNDYVFESLCNLSELLIESEDEYELFLDLIKRYSWLSLNDYGVKVKKLLELILTKPDIPINKFYTFPIIKPEDQKKNKSGNTVSYMFKGIKPFIKEAKHIKFDELTLFEELIDLNLKQNDYLVLVDDYIGSGQTLFACIAEIIKINPELEEKIIISTIAIQYDTIPKINSPLFYIDQVQRGISDCYTSPDKEKHIKTMINLETKLISGRNFSLGYEQSEGLITMFRTPDNTFPIFWHEYKKSTNLYPPFPRE</sequence>
<dbReference type="InterPro" id="IPR056920">
    <property type="entry name" value="PRTase-CE"/>
</dbReference>
<accession>A0AAJ1VIS6</accession>
<evidence type="ECO:0000259" key="1">
    <source>
        <dbReference type="Pfam" id="PF24390"/>
    </source>
</evidence>
<dbReference type="AlphaFoldDB" id="A0AAJ1VIS6"/>
<dbReference type="SUPFAM" id="SSF53271">
    <property type="entry name" value="PRTase-like"/>
    <property type="match status" value="1"/>
</dbReference>
<dbReference type="EMBL" id="JAUHGV010000001">
    <property type="protein sequence ID" value="MDN4010996.1"/>
    <property type="molecule type" value="Genomic_DNA"/>
</dbReference>
<dbReference type="InterPro" id="IPR029057">
    <property type="entry name" value="PRTase-like"/>
</dbReference>
<reference evidence="2" key="1">
    <citation type="submission" date="2023-06" db="EMBL/GenBank/DDBJ databases">
        <title>Two Chryseobacterium gambrini strains from China.</title>
        <authorList>
            <person name="Zeng J."/>
            <person name="Wu Y."/>
        </authorList>
    </citation>
    <scope>NUCLEOTIDE SEQUENCE</scope>
    <source>
        <strain evidence="2">SQ219</strain>
    </source>
</reference>